<feature type="DNA-binding region" description="HMG box" evidence="3">
    <location>
        <begin position="54"/>
        <end position="122"/>
    </location>
</feature>
<evidence type="ECO:0000256" key="1">
    <source>
        <dbReference type="ARBA" id="ARBA00023125"/>
    </source>
</evidence>
<dbReference type="PANTHER" id="PTHR45789:SF2">
    <property type="entry name" value="FI18025P1"/>
    <property type="match status" value="1"/>
</dbReference>
<evidence type="ECO:0000313" key="7">
    <source>
        <dbReference type="Proteomes" id="UP001234581"/>
    </source>
</evidence>
<dbReference type="CDD" id="cd01389">
    <property type="entry name" value="HMG-box_ROX1-like"/>
    <property type="match status" value="1"/>
</dbReference>
<dbReference type="AlphaFoldDB" id="A0AAD7UVW9"/>
<dbReference type="SMART" id="SM00398">
    <property type="entry name" value="HMG"/>
    <property type="match status" value="1"/>
</dbReference>
<proteinExistence type="predicted"/>
<feature type="domain" description="HMG box" evidence="5">
    <location>
        <begin position="54"/>
        <end position="122"/>
    </location>
</feature>
<dbReference type="Gene3D" id="1.10.30.10">
    <property type="entry name" value="High mobility group box domain"/>
    <property type="match status" value="1"/>
</dbReference>
<dbReference type="EMBL" id="JARTCD010000071">
    <property type="protein sequence ID" value="KAJ8653819.1"/>
    <property type="molecule type" value="Genomic_DNA"/>
</dbReference>
<dbReference type="InterPro" id="IPR009071">
    <property type="entry name" value="HMG_box_dom"/>
</dbReference>
<reference evidence="6 7" key="1">
    <citation type="submission" date="2023-03" db="EMBL/GenBank/DDBJ databases">
        <title>Genome sequence of Lichtheimia ornata CBS 291.66.</title>
        <authorList>
            <person name="Mohabir J.T."/>
            <person name="Shea T.P."/>
            <person name="Kurbessoian T."/>
            <person name="Berby B."/>
            <person name="Fontaine J."/>
            <person name="Livny J."/>
            <person name="Gnirke A."/>
            <person name="Stajich J.E."/>
            <person name="Cuomo C.A."/>
        </authorList>
    </citation>
    <scope>NUCLEOTIDE SEQUENCE [LARGE SCALE GENOMIC DNA]</scope>
    <source>
        <strain evidence="6">CBS 291.66</strain>
    </source>
</reference>
<name>A0AAD7UVW9_9FUNG</name>
<evidence type="ECO:0000256" key="3">
    <source>
        <dbReference type="PROSITE-ProRule" id="PRU00267"/>
    </source>
</evidence>
<comment type="caution">
    <text evidence="6">The sequence shown here is derived from an EMBL/GenBank/DDBJ whole genome shotgun (WGS) entry which is preliminary data.</text>
</comment>
<feature type="region of interest" description="Disordered" evidence="4">
    <location>
        <begin position="115"/>
        <end position="148"/>
    </location>
</feature>
<dbReference type="GO" id="GO:0000978">
    <property type="term" value="F:RNA polymerase II cis-regulatory region sequence-specific DNA binding"/>
    <property type="evidence" value="ECO:0007669"/>
    <property type="project" value="TreeGrafter"/>
</dbReference>
<gene>
    <name evidence="6" type="ORF">O0I10_010500</name>
</gene>
<evidence type="ECO:0000256" key="2">
    <source>
        <dbReference type="ARBA" id="ARBA00023242"/>
    </source>
</evidence>
<dbReference type="GeneID" id="83217903"/>
<dbReference type="InterPro" id="IPR036910">
    <property type="entry name" value="HMG_box_dom_sf"/>
</dbReference>
<evidence type="ECO:0000313" key="6">
    <source>
        <dbReference type="EMBL" id="KAJ8653819.1"/>
    </source>
</evidence>
<protein>
    <recommendedName>
        <fullName evidence="5">HMG box domain-containing protein</fullName>
    </recommendedName>
</protein>
<evidence type="ECO:0000259" key="5">
    <source>
        <dbReference type="PROSITE" id="PS50118"/>
    </source>
</evidence>
<dbReference type="PANTHER" id="PTHR45789">
    <property type="entry name" value="FI18025P1"/>
    <property type="match status" value="1"/>
</dbReference>
<dbReference type="GO" id="GO:0005634">
    <property type="term" value="C:nucleus"/>
    <property type="evidence" value="ECO:0007669"/>
    <property type="project" value="UniProtKB-UniRule"/>
</dbReference>
<organism evidence="6 7">
    <name type="scientific">Lichtheimia ornata</name>
    <dbReference type="NCBI Taxonomy" id="688661"/>
    <lineage>
        <taxon>Eukaryota</taxon>
        <taxon>Fungi</taxon>
        <taxon>Fungi incertae sedis</taxon>
        <taxon>Mucoromycota</taxon>
        <taxon>Mucoromycotina</taxon>
        <taxon>Mucoromycetes</taxon>
        <taxon>Mucorales</taxon>
        <taxon>Lichtheimiaceae</taxon>
        <taxon>Lichtheimia</taxon>
    </lineage>
</organism>
<keyword evidence="7" id="KW-1185">Reference proteome</keyword>
<dbReference type="GO" id="GO:0000981">
    <property type="term" value="F:DNA-binding transcription factor activity, RNA polymerase II-specific"/>
    <property type="evidence" value="ECO:0007669"/>
    <property type="project" value="TreeGrafter"/>
</dbReference>
<keyword evidence="2 3" id="KW-0539">Nucleus</keyword>
<evidence type="ECO:0000256" key="4">
    <source>
        <dbReference type="SAM" id="MobiDB-lite"/>
    </source>
</evidence>
<dbReference type="InterPro" id="IPR051356">
    <property type="entry name" value="SOX/SOX-like_TF"/>
</dbReference>
<dbReference type="RefSeq" id="XP_058338733.1">
    <property type="nucleotide sequence ID" value="XM_058490479.1"/>
</dbReference>
<dbReference type="SUPFAM" id="SSF47095">
    <property type="entry name" value="HMG-box"/>
    <property type="match status" value="1"/>
</dbReference>
<dbReference type="Proteomes" id="UP001234581">
    <property type="component" value="Unassembled WGS sequence"/>
</dbReference>
<dbReference type="PROSITE" id="PS50118">
    <property type="entry name" value="HMG_BOX_2"/>
    <property type="match status" value="1"/>
</dbReference>
<sequence>MSQETSFPIPTMIPGLIDDTKTKDVKILAEQTMIHAGKQRRRRTRNRGFDPNHIPRPVNCFMLYRIEMQKYIRKHCPYANHRQISKIVAKWWHQETEEIKDEFRSAADKVKMEHRSKYPEYKYSPKKKKQQEPKHQEPNQQHVVPHNVQESNVDEKFETFDYMASAPWRQQPATLYGDEKPSPVLYMPQPQYYMLSPETALPSSHLPSLDYPLTSTSASLNTPVWDSKALDHDDYKLDMPKGRGCALSSSSCSSSSLSPDMWSNPSLPSCNLEAYALQQPILDHHPIISPWTHSFVPVGQESMLVEPLASDYSSSSTHDNA</sequence>
<dbReference type="Pfam" id="PF00505">
    <property type="entry name" value="HMG_box"/>
    <property type="match status" value="1"/>
</dbReference>
<keyword evidence="1 3" id="KW-0238">DNA-binding</keyword>
<accession>A0AAD7UVW9</accession>